<evidence type="ECO:0000256" key="1">
    <source>
        <dbReference type="SAM" id="MobiDB-lite"/>
    </source>
</evidence>
<name>A0A511K8Z7_RHOTO</name>
<sequence>MSPFEAFSSFHTCRLDFALASLPSLPSYQLSLVPFRLDATVAQKAEAQRLWWHRRVQAESEGGVEFGVNEQQAVLRQLEEADTKLRLVKATGEGMKSVEVQTDKALEREEARKRKRKETDDDDEQQAYAERRRPAPSGSALSARLDKPGAAAPPSPSRSLKDRLTPPRSESPPSEVAAPPGPYFDGPYFDFLGPAGPPCPPDLHKQFSILRMTNLPEHITPLLLLEFMKRRSRNPFPRPLAMRRANTSGAFLVAFRSLEAAETALKRLNDQTLPFVRCKICALIQPNNMTEFRWGLLSDEVQREWRKHARLPDAEWIGISRPPGKGVKVSKGYQAEFERIDKLEKERKEERKRKVEEAKRQREAEQLHLAEQRRQQQAWLDETRRTASWRTALDPRS</sequence>
<proteinExistence type="predicted"/>
<gene>
    <name evidence="2" type="ORF">Rt10032_c01g0463</name>
</gene>
<dbReference type="AlphaFoldDB" id="A0A511K8Z7"/>
<dbReference type="OrthoDB" id="2528163at2759"/>
<feature type="compositionally biased region" description="Basic and acidic residues" evidence="1">
    <location>
        <begin position="347"/>
        <end position="374"/>
    </location>
</feature>
<feature type="compositionally biased region" description="Basic and acidic residues" evidence="1">
    <location>
        <begin position="101"/>
        <end position="112"/>
    </location>
</feature>
<evidence type="ECO:0008006" key="4">
    <source>
        <dbReference type="Google" id="ProtNLM"/>
    </source>
</evidence>
<evidence type="ECO:0000313" key="2">
    <source>
        <dbReference type="EMBL" id="GEM06446.1"/>
    </source>
</evidence>
<dbReference type="Proteomes" id="UP000321518">
    <property type="component" value="Unassembled WGS sequence"/>
</dbReference>
<dbReference type="EMBL" id="BJWK01000001">
    <property type="protein sequence ID" value="GEM06446.1"/>
    <property type="molecule type" value="Genomic_DNA"/>
</dbReference>
<feature type="region of interest" description="Disordered" evidence="1">
    <location>
        <begin position="99"/>
        <end position="180"/>
    </location>
</feature>
<evidence type="ECO:0000313" key="3">
    <source>
        <dbReference type="Proteomes" id="UP000321518"/>
    </source>
</evidence>
<organism evidence="2 3">
    <name type="scientific">Rhodotorula toruloides</name>
    <name type="common">Yeast</name>
    <name type="synonym">Rhodosporidium toruloides</name>
    <dbReference type="NCBI Taxonomy" id="5286"/>
    <lineage>
        <taxon>Eukaryota</taxon>
        <taxon>Fungi</taxon>
        <taxon>Dikarya</taxon>
        <taxon>Basidiomycota</taxon>
        <taxon>Pucciniomycotina</taxon>
        <taxon>Microbotryomycetes</taxon>
        <taxon>Sporidiobolales</taxon>
        <taxon>Sporidiobolaceae</taxon>
        <taxon>Rhodotorula</taxon>
    </lineage>
</organism>
<comment type="caution">
    <text evidence="2">The sequence shown here is derived from an EMBL/GenBank/DDBJ whole genome shotgun (WGS) entry which is preliminary data.</text>
</comment>
<feature type="region of interest" description="Disordered" evidence="1">
    <location>
        <begin position="347"/>
        <end position="397"/>
    </location>
</feature>
<accession>A0A511K8Z7</accession>
<reference evidence="2 3" key="1">
    <citation type="submission" date="2019-07" db="EMBL/GenBank/DDBJ databases">
        <title>Rhodotorula toruloides NBRC10032 genome sequencing.</title>
        <authorList>
            <person name="Shida Y."/>
            <person name="Takaku H."/>
            <person name="Ogasawara W."/>
            <person name="Mori K."/>
        </authorList>
    </citation>
    <scope>NUCLEOTIDE SEQUENCE [LARGE SCALE GENOMIC DNA]</scope>
    <source>
        <strain evidence="2 3">NBRC10032</strain>
    </source>
</reference>
<feature type="compositionally biased region" description="Low complexity" evidence="1">
    <location>
        <begin position="166"/>
        <end position="178"/>
    </location>
</feature>
<protein>
    <recommendedName>
        <fullName evidence="4">RRM domain-containing protein</fullName>
    </recommendedName>
</protein>